<proteinExistence type="predicted"/>
<sequence>MSGHQYDEGHTIAGWTGCAVATAGSALAGAGLCGWRPGIWWGVGVMAAAVLVTWGLHLAGWGKPPGPRPADQWRLRDRDRAAREGHPGCLGCRLAGRRVPARGVAVRESAVPASRKGAPADVSS</sequence>
<accession>A0ACC6QSX3</accession>
<dbReference type="EMBL" id="JBBKAI010000002">
    <property type="protein sequence ID" value="MEJ8661372.1"/>
    <property type="molecule type" value="Genomic_DNA"/>
</dbReference>
<keyword evidence="2" id="KW-1185">Reference proteome</keyword>
<protein>
    <submittedName>
        <fullName evidence="1">HGxxPAAW family protein</fullName>
    </submittedName>
</protein>
<evidence type="ECO:0000313" key="2">
    <source>
        <dbReference type="Proteomes" id="UP001375539"/>
    </source>
</evidence>
<name>A0ACC6QSX3_9ACTN</name>
<comment type="caution">
    <text evidence="1">The sequence shown here is derived from an EMBL/GenBank/DDBJ whole genome shotgun (WGS) entry which is preliminary data.</text>
</comment>
<evidence type="ECO:0000313" key="1">
    <source>
        <dbReference type="EMBL" id="MEJ8661372.1"/>
    </source>
</evidence>
<reference evidence="1" key="1">
    <citation type="submission" date="2024-03" db="EMBL/GenBank/DDBJ databases">
        <title>Novel Streptomyces species of biotechnological and ecological value are a feature of Machair soil.</title>
        <authorList>
            <person name="Prole J.R."/>
            <person name="Goodfellow M."/>
            <person name="Allenby N."/>
            <person name="Ward A.C."/>
        </authorList>
    </citation>
    <scope>NUCLEOTIDE SEQUENCE</scope>
    <source>
        <strain evidence="1">MS1.AVA.4</strain>
    </source>
</reference>
<dbReference type="Proteomes" id="UP001375539">
    <property type="component" value="Unassembled WGS sequence"/>
</dbReference>
<gene>
    <name evidence="1" type="ORF">WKI58_33530</name>
</gene>
<organism evidence="1 2">
    <name type="scientific">Streptomyces pratisoli</name>
    <dbReference type="NCBI Taxonomy" id="3139917"/>
    <lineage>
        <taxon>Bacteria</taxon>
        <taxon>Bacillati</taxon>
        <taxon>Actinomycetota</taxon>
        <taxon>Actinomycetes</taxon>
        <taxon>Kitasatosporales</taxon>
        <taxon>Streptomycetaceae</taxon>
        <taxon>Streptomyces</taxon>
    </lineage>
</organism>